<dbReference type="Proteomes" id="UP000694843">
    <property type="component" value="Unplaced"/>
</dbReference>
<feature type="region of interest" description="Disordered" evidence="1">
    <location>
        <begin position="355"/>
        <end position="375"/>
    </location>
</feature>
<dbReference type="OrthoDB" id="6372270at2759"/>
<dbReference type="KEGG" id="hazt:108670237"/>
<organism evidence="2 3">
    <name type="scientific">Hyalella azteca</name>
    <name type="common">Amphipod</name>
    <dbReference type="NCBI Taxonomy" id="294128"/>
    <lineage>
        <taxon>Eukaryota</taxon>
        <taxon>Metazoa</taxon>
        <taxon>Ecdysozoa</taxon>
        <taxon>Arthropoda</taxon>
        <taxon>Crustacea</taxon>
        <taxon>Multicrustacea</taxon>
        <taxon>Malacostraca</taxon>
        <taxon>Eumalacostraca</taxon>
        <taxon>Peracarida</taxon>
        <taxon>Amphipoda</taxon>
        <taxon>Senticaudata</taxon>
        <taxon>Talitrida</taxon>
        <taxon>Talitroidea</taxon>
        <taxon>Hyalellidae</taxon>
        <taxon>Hyalella</taxon>
    </lineage>
</organism>
<evidence type="ECO:0000313" key="3">
    <source>
        <dbReference type="RefSeq" id="XP_047738154.1"/>
    </source>
</evidence>
<feature type="region of interest" description="Disordered" evidence="1">
    <location>
        <begin position="230"/>
        <end position="337"/>
    </location>
</feature>
<feature type="compositionally biased region" description="Low complexity" evidence="1">
    <location>
        <begin position="297"/>
        <end position="309"/>
    </location>
</feature>
<name>A0A979FPQ2_HYAAZ</name>
<sequence>MSYFSDFSSLNSSLTRPPPAYPGLQANESPHVSYQQQEPPPPYPAASGPHRYASEDYRPSSDKYHTNTIGRYKQPPSNYLNGRSQISGSTTFQELANVLQLDKNSPPPYYSYRRPTMNDTRELTHRDYDNLAPESNSYLGKYAYPGTLSRNLLNSRNCDVIARNPSYLANEFPSTNKSGLNGKTYHERNNYPSASSGEFVENNFRDYSSSATKSDLLDISRSVGLRETALTREQTLPRDQSLSGFSRNFGTSPVDLRISRESLDRPSNCNTPPSRQSMTPPSLHSATPPLRQSQASPLRPTPTRCTNTPPFRPISNHTPPLHTPPLRDPQARYSMSPKLRYRTAEDYHYDYRGGYRPADSEGGYTTDGSGSVGLDSGSLRGILDSGGIRGFSNFLYPEHESLIPGNRSSFPPSHAQGASYAKADASAGGERQRH</sequence>
<gene>
    <name evidence="3" type="primary">LOC108670237</name>
</gene>
<proteinExistence type="predicted"/>
<evidence type="ECO:0000256" key="1">
    <source>
        <dbReference type="SAM" id="MobiDB-lite"/>
    </source>
</evidence>
<feature type="region of interest" description="Disordered" evidence="1">
    <location>
        <begin position="401"/>
        <end position="434"/>
    </location>
</feature>
<accession>A0A979FPQ2</accession>
<feature type="compositionally biased region" description="Low complexity" evidence="1">
    <location>
        <begin position="1"/>
        <end position="14"/>
    </location>
</feature>
<feature type="compositionally biased region" description="Polar residues" evidence="1">
    <location>
        <begin position="231"/>
        <end position="251"/>
    </location>
</feature>
<evidence type="ECO:0000313" key="2">
    <source>
        <dbReference type="Proteomes" id="UP000694843"/>
    </source>
</evidence>
<dbReference type="GeneID" id="108670237"/>
<feature type="compositionally biased region" description="Basic and acidic residues" evidence="1">
    <location>
        <begin position="52"/>
        <end position="65"/>
    </location>
</feature>
<dbReference type="RefSeq" id="XP_047738154.1">
    <property type="nucleotide sequence ID" value="XM_047882198.1"/>
</dbReference>
<keyword evidence="2" id="KW-1185">Reference proteome</keyword>
<reference evidence="3" key="1">
    <citation type="submission" date="2025-08" db="UniProtKB">
        <authorList>
            <consortium name="RefSeq"/>
        </authorList>
    </citation>
    <scope>IDENTIFICATION</scope>
    <source>
        <tissue evidence="3">Whole organism</tissue>
    </source>
</reference>
<dbReference type="AlphaFoldDB" id="A0A979FPQ2"/>
<feature type="compositionally biased region" description="Polar residues" evidence="1">
    <location>
        <begin position="265"/>
        <end position="296"/>
    </location>
</feature>
<protein>
    <submittedName>
        <fullName evidence="3">Uncharacterized protein LOC108670237</fullName>
    </submittedName>
</protein>
<feature type="region of interest" description="Disordered" evidence="1">
    <location>
        <begin position="1"/>
        <end position="78"/>
    </location>
</feature>